<evidence type="ECO:0000256" key="16">
    <source>
        <dbReference type="ARBA" id="ARBA00022842"/>
    </source>
</evidence>
<keyword evidence="18" id="KW-0239">DNA-directed DNA polymerase</keyword>
<feature type="region of interest" description="Disordered" evidence="27">
    <location>
        <begin position="1"/>
        <end position="27"/>
    </location>
</feature>
<dbReference type="FunFam" id="3.40.1170.60:FF:000003">
    <property type="entry name" value="DNA polymerase eta"/>
    <property type="match status" value="1"/>
</dbReference>
<dbReference type="InterPro" id="IPR041298">
    <property type="entry name" value="UBZ3"/>
</dbReference>
<evidence type="ECO:0000256" key="3">
    <source>
        <dbReference type="ARBA" id="ARBA00004123"/>
    </source>
</evidence>
<feature type="compositionally biased region" description="Low complexity" evidence="27">
    <location>
        <begin position="10"/>
        <end position="27"/>
    </location>
</feature>
<dbReference type="FunFam" id="3.30.70.270:FF:000022">
    <property type="entry name" value="DNA polymerase eta"/>
    <property type="match status" value="1"/>
</dbReference>
<evidence type="ECO:0000256" key="8">
    <source>
        <dbReference type="ARBA" id="ARBA00022634"/>
    </source>
</evidence>
<feature type="compositionally biased region" description="Polar residues" evidence="27">
    <location>
        <begin position="715"/>
        <end position="727"/>
    </location>
</feature>
<evidence type="ECO:0000256" key="26">
    <source>
        <dbReference type="ARBA" id="ARBA00080427"/>
    </source>
</evidence>
<keyword evidence="7" id="KW-1017">Isopeptide bond</keyword>
<keyword evidence="15" id="KW-0862">Zinc</keyword>
<dbReference type="Pfam" id="PF21704">
    <property type="entry name" value="POLH-Rev1_HhH"/>
    <property type="match status" value="1"/>
</dbReference>
<evidence type="ECO:0000256" key="11">
    <source>
        <dbReference type="ARBA" id="ARBA00022705"/>
    </source>
</evidence>
<evidence type="ECO:0000256" key="23">
    <source>
        <dbReference type="ARBA" id="ARBA00044975"/>
    </source>
</evidence>
<evidence type="ECO:0000256" key="22">
    <source>
        <dbReference type="ARBA" id="ARBA00023270"/>
    </source>
</evidence>
<feature type="region of interest" description="Disordered" evidence="27">
    <location>
        <begin position="60"/>
        <end position="149"/>
    </location>
</feature>
<keyword evidence="8" id="KW-0237">DNA synthesis</keyword>
<dbReference type="InterPro" id="IPR052230">
    <property type="entry name" value="DNA_polymerase_eta"/>
</dbReference>
<dbReference type="Gene3D" id="3.40.1170.60">
    <property type="match status" value="1"/>
</dbReference>
<dbReference type="InterPro" id="IPR001126">
    <property type="entry name" value="UmuC"/>
</dbReference>
<dbReference type="Ensembl" id="ENSCMUT00000010428.2">
    <property type="protein sequence ID" value="ENSCMUP00000009702.2"/>
    <property type="gene ID" value="ENSCMUG00000006208.2"/>
</dbReference>
<dbReference type="Gene3D" id="3.30.70.270">
    <property type="match status" value="1"/>
</dbReference>
<keyword evidence="21" id="KW-0539">Nucleus</keyword>
<evidence type="ECO:0000256" key="25">
    <source>
        <dbReference type="ARBA" id="ARBA00064665"/>
    </source>
</evidence>
<dbReference type="GO" id="GO:0006281">
    <property type="term" value="P:DNA repair"/>
    <property type="evidence" value="ECO:0007669"/>
    <property type="project" value="UniProtKB-KW"/>
</dbReference>
<gene>
    <name evidence="28" type="primary">POLH</name>
</gene>
<protein>
    <recommendedName>
        <fullName evidence="23">DNA polymerase eta</fullName>
        <ecNumber evidence="5">2.7.7.7</ecNumber>
    </recommendedName>
    <alternativeName>
        <fullName evidence="26">RAD30 homolog A</fullName>
    </alternativeName>
</protein>
<evidence type="ECO:0000256" key="17">
    <source>
        <dbReference type="ARBA" id="ARBA00022843"/>
    </source>
</evidence>
<dbReference type="Gene3D" id="1.10.150.20">
    <property type="entry name" value="5' to 3' exonuclease, C-terminal subdomain"/>
    <property type="match status" value="1"/>
</dbReference>
<dbReference type="Pfam" id="PF00817">
    <property type="entry name" value="IMS"/>
    <property type="match status" value="1"/>
</dbReference>
<dbReference type="GO" id="GO:0003684">
    <property type="term" value="F:damaged DNA binding"/>
    <property type="evidence" value="ECO:0007669"/>
    <property type="project" value="InterPro"/>
</dbReference>
<dbReference type="GO" id="GO:0006260">
    <property type="term" value="P:DNA replication"/>
    <property type="evidence" value="ECO:0007669"/>
    <property type="project" value="UniProtKB-KW"/>
</dbReference>
<dbReference type="FunFam" id="3.30.1490.100:FF:000007">
    <property type="entry name" value="DNA polymerase eta"/>
    <property type="match status" value="1"/>
</dbReference>
<feature type="compositionally biased region" description="Low complexity" evidence="27">
    <location>
        <begin position="818"/>
        <end position="831"/>
    </location>
</feature>
<evidence type="ECO:0000256" key="1">
    <source>
        <dbReference type="ARBA" id="ARBA00001936"/>
    </source>
</evidence>
<dbReference type="Pfam" id="PF11799">
    <property type="entry name" value="IMS_C"/>
    <property type="match status" value="1"/>
</dbReference>
<dbReference type="InterPro" id="IPR043502">
    <property type="entry name" value="DNA/RNA_pol_sf"/>
</dbReference>
<dbReference type="InterPro" id="IPR017961">
    <property type="entry name" value="DNA_pol_Y-fam_little_finger"/>
</dbReference>
<dbReference type="CDD" id="cd01702">
    <property type="entry name" value="PolY_Pol_eta"/>
    <property type="match status" value="1"/>
</dbReference>
<dbReference type="SUPFAM" id="SSF56672">
    <property type="entry name" value="DNA/RNA polymerases"/>
    <property type="match status" value="1"/>
</dbReference>
<dbReference type="GO" id="GO:0003887">
    <property type="term" value="F:DNA-directed DNA polymerase activity"/>
    <property type="evidence" value="ECO:0007669"/>
    <property type="project" value="UniProtKB-KW"/>
</dbReference>
<evidence type="ECO:0000256" key="18">
    <source>
        <dbReference type="ARBA" id="ARBA00022932"/>
    </source>
</evidence>
<evidence type="ECO:0000256" key="12">
    <source>
        <dbReference type="ARBA" id="ARBA00022723"/>
    </source>
</evidence>
<evidence type="ECO:0000256" key="6">
    <source>
        <dbReference type="ARBA" id="ARBA00022457"/>
    </source>
</evidence>
<dbReference type="PANTHER" id="PTHR45873:SF1">
    <property type="entry name" value="DNA POLYMERASE ETA"/>
    <property type="match status" value="1"/>
</dbReference>
<evidence type="ECO:0000256" key="19">
    <source>
        <dbReference type="ARBA" id="ARBA00023125"/>
    </source>
</evidence>
<evidence type="ECO:0000256" key="14">
    <source>
        <dbReference type="ARBA" id="ARBA00022771"/>
    </source>
</evidence>
<dbReference type="PANTHER" id="PTHR45873">
    <property type="entry name" value="DNA POLYMERASE ETA"/>
    <property type="match status" value="1"/>
</dbReference>
<comment type="subcellular location">
    <subcellularLocation>
        <location evidence="3">Nucleus</location>
    </subcellularLocation>
</comment>
<evidence type="ECO:0000256" key="21">
    <source>
        <dbReference type="ARBA" id="ARBA00023242"/>
    </source>
</evidence>
<comment type="cofactor">
    <cofactor evidence="1">
        <name>Mn(2+)</name>
        <dbReference type="ChEBI" id="CHEBI:29035"/>
    </cofactor>
</comment>
<accession>A0A8U7MSN9</accession>
<keyword evidence="16" id="KW-0460">Magnesium</keyword>
<evidence type="ECO:0000256" key="10">
    <source>
        <dbReference type="ARBA" id="ARBA00022695"/>
    </source>
</evidence>
<dbReference type="GO" id="GO:0010225">
    <property type="term" value="P:response to UV-C"/>
    <property type="evidence" value="ECO:0007669"/>
    <property type="project" value="UniProtKB-ARBA"/>
</dbReference>
<feature type="region of interest" description="Disordered" evidence="27">
    <location>
        <begin position="314"/>
        <end position="334"/>
    </location>
</feature>
<dbReference type="InterPro" id="IPR043128">
    <property type="entry name" value="Rev_trsase/Diguanyl_cyclase"/>
</dbReference>
<feature type="compositionally biased region" description="Low complexity" evidence="27">
    <location>
        <begin position="103"/>
        <end position="124"/>
    </location>
</feature>
<dbReference type="OMA" id="QNHRVAK"/>
<keyword evidence="10" id="KW-0548">Nucleotidyltransferase</keyword>
<dbReference type="AlphaFoldDB" id="A0A8C3DTI6"/>
<keyword evidence="22" id="KW-0704">Schiff base</keyword>
<feature type="region of interest" description="Disordered" evidence="27">
    <location>
        <begin position="818"/>
        <end position="861"/>
    </location>
</feature>
<keyword evidence="6" id="KW-0515">Mutator protein</keyword>
<dbReference type="PROSITE" id="PS50173">
    <property type="entry name" value="UMUC"/>
    <property type="match status" value="1"/>
</dbReference>
<keyword evidence="9" id="KW-0808">Transferase</keyword>
<evidence type="ECO:0000256" key="27">
    <source>
        <dbReference type="SAM" id="MobiDB-lite"/>
    </source>
</evidence>
<evidence type="ECO:0000256" key="4">
    <source>
        <dbReference type="ARBA" id="ARBA00010945"/>
    </source>
</evidence>
<comment type="similarity">
    <text evidence="4">Belongs to the DNA polymerase type-Y family.</text>
</comment>
<feature type="region of interest" description="Disordered" evidence="27">
    <location>
        <begin position="664"/>
        <end position="779"/>
    </location>
</feature>
<comment type="cofactor">
    <cofactor evidence="2">
        <name>Mg(2+)</name>
        <dbReference type="ChEBI" id="CHEBI:18420"/>
    </cofactor>
</comment>
<evidence type="ECO:0000256" key="24">
    <source>
        <dbReference type="ARBA" id="ARBA00049244"/>
    </source>
</evidence>
<accession>A0A8C3DTI6</accession>
<dbReference type="GO" id="GO:0035861">
    <property type="term" value="C:site of double-strand break"/>
    <property type="evidence" value="ECO:0007669"/>
    <property type="project" value="TreeGrafter"/>
</dbReference>
<dbReference type="PROSITE" id="PS51907">
    <property type="entry name" value="ZF_UBZ3"/>
    <property type="match status" value="1"/>
</dbReference>
<comment type="subunit">
    <text evidence="25">Interacts with REV1. Interacts with monoubiquitinated PCNA, but not unmodified PCNA. Interacts with POLI; this interaction targets POLI to the replication machinery. Interacts with PALB2 and BRCA2; the interactions are direct and are required to sustain the recruitment of POLH at blocked replication forks and to stimulate POLH-dependent DNA synthesis on D loop substrates. Interacts (via C-terminus) with TRAIP. Interacts with ubiquitin. Interacts with POLDIP2.</text>
</comment>
<sequence length="870" mass="93598">MRTGRRVAGARRPPSLRPSLPSSPAGRYLEGLQAVPLCGRRVHDDGHRLHQLLAEAAHLLGGHGGGGGRAPPATHGRDERGGRDAAPRMRLGGDGDTGRTRAPRTAAAGTRARPTTPRRTTTPGVPHAETTGAAKRRSKAGLSAPPSGRLFNHSLSRAVAGGGGGMSRGRERVVALVDMDCFFMQVEQRLDPQLRGRPCAVVQYTEWQGGGIIAVSYEARAFGVSRGMWASEARALCPELALARVPQARGKADLTRYREASAEVMQVLSRFAAIERASIDEAYLDLTGSARHRLRELRGRPLPAALLPSTFVQGLPAEPGPEPGGKGTHRAEPGGKEELRQRGLDEWLASLSFDNPDCPDLQLTMGAVIVEEIRVAVEAATGFRCSAGISHNKTLAKLACGLNKPNRQTLVSARFVPQLFSQLPVSSIRNLGGKLGTAITDILGVEYIGELTQFSETELQTHFGDKTGSWLYDLCRGIEEEPVKNRYLPQSIGCSKNFPGKTALATQKAVQHWLLQMALELESRLNKDRSQNHRVARQLMVVIRQQGDTRVSRLCALSRYDAQKMCNDAFTLIQNCNVAGAHQAAWSPPLTSVQLLASKFSEPVTLSTGIATFLTGETQPDGTATTSQNATSCGRARVKFFRSPSKELRQKPANAIESFFQKAAERQPSQAAAATSLPTAATAESPVPSSPEHRERAGVGLASVQCDLESPVKRSPSNASPTSPDKSSSWEKLPSDATQTSSTPPSSRTLLKLQPAMEGNEQNLPPSPELTLLPPASPGDQQHCEKCGQLVLVWEFPEHMDYHFALELQSSFLEPSAPMAPEAAPNAKAVASRSPVKAKNKPKTPAGSSAKRPKEGVTRTLDFFFKPLPP</sequence>
<dbReference type="Proteomes" id="UP000694553">
    <property type="component" value="Unassembled WGS sequence"/>
</dbReference>
<comment type="catalytic activity">
    <reaction evidence="24">
        <text>DNA(n) + a 2'-deoxyribonucleoside 5'-triphosphate = DNA(n+1) + diphosphate</text>
        <dbReference type="Rhea" id="RHEA:22508"/>
        <dbReference type="Rhea" id="RHEA-COMP:17339"/>
        <dbReference type="Rhea" id="RHEA-COMP:17340"/>
        <dbReference type="ChEBI" id="CHEBI:33019"/>
        <dbReference type="ChEBI" id="CHEBI:61560"/>
        <dbReference type="ChEBI" id="CHEBI:173112"/>
        <dbReference type="EC" id="2.7.7.7"/>
    </reaction>
</comment>
<feature type="compositionally biased region" description="Basic and acidic residues" evidence="27">
    <location>
        <begin position="75"/>
        <end position="99"/>
    </location>
</feature>
<dbReference type="SUPFAM" id="SSF100879">
    <property type="entry name" value="Lesion bypass DNA polymerase (Y-family), little finger domain"/>
    <property type="match status" value="1"/>
</dbReference>
<feature type="compositionally biased region" description="Low complexity" evidence="27">
    <location>
        <begin position="735"/>
        <end position="747"/>
    </location>
</feature>
<dbReference type="Gene3D" id="3.30.1490.100">
    <property type="entry name" value="DNA polymerase, Y-family, little finger domain"/>
    <property type="match status" value="1"/>
</dbReference>
<dbReference type="GO" id="GO:0042276">
    <property type="term" value="P:error-prone translesion synthesis"/>
    <property type="evidence" value="ECO:0007669"/>
    <property type="project" value="TreeGrafter"/>
</dbReference>
<dbReference type="Pfam" id="PF18439">
    <property type="entry name" value="zf_UBZ"/>
    <property type="match status" value="1"/>
</dbReference>
<evidence type="ECO:0000256" key="9">
    <source>
        <dbReference type="ARBA" id="ARBA00022679"/>
    </source>
</evidence>
<feature type="compositionally biased region" description="Low complexity" evidence="27">
    <location>
        <begin position="666"/>
        <end position="686"/>
    </location>
</feature>
<evidence type="ECO:0000313" key="29">
    <source>
        <dbReference type="Proteomes" id="UP000694553"/>
    </source>
</evidence>
<dbReference type="GO" id="GO:0005634">
    <property type="term" value="C:nucleus"/>
    <property type="evidence" value="ECO:0007669"/>
    <property type="project" value="UniProtKB-SubCell"/>
</dbReference>
<dbReference type="InterPro" id="IPR036775">
    <property type="entry name" value="DNA_pol_Y-fam_lit_finger_sf"/>
</dbReference>
<evidence type="ECO:0000313" key="28">
    <source>
        <dbReference type="Ensembl" id="ENSCMUP00000009702.2"/>
    </source>
</evidence>
<dbReference type="GO" id="GO:0005657">
    <property type="term" value="C:replication fork"/>
    <property type="evidence" value="ECO:0007669"/>
    <property type="project" value="TreeGrafter"/>
</dbReference>
<dbReference type="GO" id="GO:0008270">
    <property type="term" value="F:zinc ion binding"/>
    <property type="evidence" value="ECO:0007669"/>
    <property type="project" value="UniProtKB-KW"/>
</dbReference>
<keyword evidence="29" id="KW-1185">Reference proteome</keyword>
<evidence type="ECO:0000256" key="7">
    <source>
        <dbReference type="ARBA" id="ARBA00022499"/>
    </source>
</evidence>
<keyword evidence="14" id="KW-0863">Zinc-finger</keyword>
<evidence type="ECO:0000256" key="15">
    <source>
        <dbReference type="ARBA" id="ARBA00022833"/>
    </source>
</evidence>
<proteinExistence type="inferred from homology"/>
<reference evidence="28" key="3">
    <citation type="submission" date="2025-09" db="UniProtKB">
        <authorList>
            <consortium name="Ensembl"/>
        </authorList>
    </citation>
    <scope>IDENTIFICATION</scope>
</reference>
<evidence type="ECO:0000256" key="5">
    <source>
        <dbReference type="ARBA" id="ARBA00012417"/>
    </source>
</evidence>
<dbReference type="PIRSF" id="PIRSF036603">
    <property type="entry name" value="DPol_eta"/>
    <property type="match status" value="1"/>
</dbReference>
<reference evidence="29" key="1">
    <citation type="submission" date="2019-10" db="EMBL/GenBank/DDBJ databases">
        <title>Corvus moneduloides (New Caledonian crow) genome, bCorMon1, primary haplotype.</title>
        <authorList>
            <person name="Rutz C."/>
            <person name="Fungtammasan C."/>
            <person name="Mountcastle J."/>
            <person name="Formenti G."/>
            <person name="Chow W."/>
            <person name="Howe K."/>
            <person name="Steele M.P."/>
            <person name="Fernandes J."/>
            <person name="Gilbert M.T.P."/>
            <person name="Fedrigo O."/>
            <person name="Jarvis E.D."/>
            <person name="Gemmell N."/>
        </authorList>
    </citation>
    <scope>NUCLEOTIDE SEQUENCE [LARGE SCALE GENOMIC DNA]</scope>
</reference>
<evidence type="ECO:0000256" key="2">
    <source>
        <dbReference type="ARBA" id="ARBA00001946"/>
    </source>
</evidence>
<name>A0A8C3DTI6_CORMO</name>
<keyword evidence="12" id="KW-0479">Metal-binding</keyword>
<organism evidence="28 29">
    <name type="scientific">Corvus moneduloides</name>
    <name type="common">New Caledonian crow</name>
    <dbReference type="NCBI Taxonomy" id="1196302"/>
    <lineage>
        <taxon>Eukaryota</taxon>
        <taxon>Metazoa</taxon>
        <taxon>Chordata</taxon>
        <taxon>Craniata</taxon>
        <taxon>Vertebrata</taxon>
        <taxon>Euteleostomi</taxon>
        <taxon>Archelosauria</taxon>
        <taxon>Archosauria</taxon>
        <taxon>Dinosauria</taxon>
        <taxon>Saurischia</taxon>
        <taxon>Theropoda</taxon>
        <taxon>Coelurosauria</taxon>
        <taxon>Aves</taxon>
        <taxon>Neognathae</taxon>
        <taxon>Neoaves</taxon>
        <taxon>Telluraves</taxon>
        <taxon>Australaves</taxon>
        <taxon>Passeriformes</taxon>
        <taxon>Corvoidea</taxon>
        <taxon>Corvidae</taxon>
        <taxon>Corvus</taxon>
    </lineage>
</organism>
<dbReference type="FunFam" id="1.10.150.20:FF:000014">
    <property type="entry name" value="Polymerase (DNA directed), eta"/>
    <property type="match status" value="1"/>
</dbReference>
<keyword evidence="19" id="KW-0238">DNA-binding</keyword>
<keyword evidence="20" id="KW-0234">DNA repair</keyword>
<keyword evidence="13" id="KW-0227">DNA damage</keyword>
<evidence type="ECO:0000256" key="13">
    <source>
        <dbReference type="ARBA" id="ARBA00022763"/>
    </source>
</evidence>
<evidence type="ECO:0000256" key="20">
    <source>
        <dbReference type="ARBA" id="ARBA00023204"/>
    </source>
</evidence>
<dbReference type="EC" id="2.7.7.7" evidence="5"/>
<keyword evidence="11" id="KW-0235">DNA replication</keyword>
<reference evidence="28" key="2">
    <citation type="submission" date="2025-08" db="UniProtKB">
        <authorList>
            <consortium name="Ensembl"/>
        </authorList>
    </citation>
    <scope>IDENTIFICATION</scope>
</reference>
<keyword evidence="17" id="KW-0832">Ubl conjugation</keyword>